<protein>
    <submittedName>
        <fullName evidence="1">Uncharacterized protein</fullName>
    </submittedName>
</protein>
<proteinExistence type="predicted"/>
<keyword evidence="2" id="KW-1185">Reference proteome</keyword>
<evidence type="ECO:0000313" key="2">
    <source>
        <dbReference type="Proteomes" id="UP001227317"/>
    </source>
</evidence>
<sequence length="40" mass="4611">MSVAINMGHSAKDLADVLRIVREHRVRFLEEWHGFFGTQG</sequence>
<dbReference type="RefSeq" id="WP_306706612.1">
    <property type="nucleotide sequence ID" value="NZ_JAUJFI010000051.1"/>
</dbReference>
<name>A0ABU0WH62_9PROT</name>
<evidence type="ECO:0000313" key="1">
    <source>
        <dbReference type="EMBL" id="MDQ2103535.1"/>
    </source>
</evidence>
<reference evidence="1 2" key="1">
    <citation type="submission" date="2023-06" db="EMBL/GenBank/DDBJ databases">
        <title>Azospirillum isscasensis sp.nov, a bacterium isolated from rhizosphere soil of rice.</title>
        <authorList>
            <person name="Wang H."/>
        </authorList>
    </citation>
    <scope>NUCLEOTIDE SEQUENCE [LARGE SCALE GENOMIC DNA]</scope>
    <source>
        <strain evidence="1 2">C340-1</strain>
    </source>
</reference>
<dbReference type="Proteomes" id="UP001227317">
    <property type="component" value="Unassembled WGS sequence"/>
</dbReference>
<comment type="caution">
    <text evidence="1">The sequence shown here is derived from an EMBL/GenBank/DDBJ whole genome shotgun (WGS) entry which is preliminary data.</text>
</comment>
<dbReference type="EMBL" id="JAUJFI010000051">
    <property type="protein sequence ID" value="MDQ2103535.1"/>
    <property type="molecule type" value="Genomic_DNA"/>
</dbReference>
<gene>
    <name evidence="1" type="ORF">QSG27_12620</name>
</gene>
<organism evidence="1 2">
    <name type="scientific">Azospirillum isscasi</name>
    <dbReference type="NCBI Taxonomy" id="3053926"/>
    <lineage>
        <taxon>Bacteria</taxon>
        <taxon>Pseudomonadati</taxon>
        <taxon>Pseudomonadota</taxon>
        <taxon>Alphaproteobacteria</taxon>
        <taxon>Rhodospirillales</taxon>
        <taxon>Azospirillaceae</taxon>
        <taxon>Azospirillum</taxon>
    </lineage>
</organism>
<accession>A0ABU0WH62</accession>